<dbReference type="PROSITE" id="PS52016">
    <property type="entry name" value="TONB_DEPENDENT_REC_3"/>
    <property type="match status" value="1"/>
</dbReference>
<keyword evidence="3 11" id="KW-1134">Transmembrane beta strand</keyword>
<keyword evidence="8 12" id="KW-0798">TonB box</keyword>
<evidence type="ECO:0000256" key="9">
    <source>
        <dbReference type="ARBA" id="ARBA00023136"/>
    </source>
</evidence>
<comment type="subcellular location">
    <subcellularLocation>
        <location evidence="1 11">Cell outer membrane</location>
        <topology evidence="1 11">Multi-pass membrane protein</topology>
    </subcellularLocation>
</comment>
<protein>
    <submittedName>
        <fullName evidence="15">TonB-dependent receptor</fullName>
    </submittedName>
</protein>
<dbReference type="Pfam" id="PF00593">
    <property type="entry name" value="TonB_dep_Rec_b-barrel"/>
    <property type="match status" value="1"/>
</dbReference>
<evidence type="ECO:0000313" key="16">
    <source>
        <dbReference type="Proteomes" id="UP000663923"/>
    </source>
</evidence>
<gene>
    <name evidence="15" type="ORF">J4G78_07980</name>
</gene>
<evidence type="ECO:0000256" key="1">
    <source>
        <dbReference type="ARBA" id="ARBA00004571"/>
    </source>
</evidence>
<evidence type="ECO:0000256" key="11">
    <source>
        <dbReference type="PROSITE-ProRule" id="PRU01360"/>
    </source>
</evidence>
<dbReference type="InterPro" id="IPR036942">
    <property type="entry name" value="Beta-barrel_TonB_sf"/>
</dbReference>
<dbReference type="InterPro" id="IPR012910">
    <property type="entry name" value="Plug_dom"/>
</dbReference>
<organism evidence="15 16">
    <name type="scientific">Parasphingorhabdus cellanae</name>
    <dbReference type="NCBI Taxonomy" id="2806553"/>
    <lineage>
        <taxon>Bacteria</taxon>
        <taxon>Pseudomonadati</taxon>
        <taxon>Pseudomonadota</taxon>
        <taxon>Alphaproteobacteria</taxon>
        <taxon>Sphingomonadales</taxon>
        <taxon>Sphingomonadaceae</taxon>
        <taxon>Parasphingorhabdus</taxon>
    </lineage>
</organism>
<evidence type="ECO:0000259" key="13">
    <source>
        <dbReference type="Pfam" id="PF00593"/>
    </source>
</evidence>
<dbReference type="Pfam" id="PF07715">
    <property type="entry name" value="Plug"/>
    <property type="match status" value="1"/>
</dbReference>
<evidence type="ECO:0000256" key="6">
    <source>
        <dbReference type="ARBA" id="ARBA00023004"/>
    </source>
</evidence>
<feature type="domain" description="TonB-dependent receptor plug" evidence="14">
    <location>
        <begin position="42"/>
        <end position="144"/>
    </location>
</feature>
<keyword evidence="6" id="KW-0408">Iron</keyword>
<keyword evidence="10 11" id="KW-0998">Cell outer membrane</keyword>
<evidence type="ECO:0000256" key="8">
    <source>
        <dbReference type="ARBA" id="ARBA00023077"/>
    </source>
</evidence>
<dbReference type="EMBL" id="CP071794">
    <property type="protein sequence ID" value="QTD57452.1"/>
    <property type="molecule type" value="Genomic_DNA"/>
</dbReference>
<keyword evidence="15" id="KW-0675">Receptor</keyword>
<dbReference type="PANTHER" id="PTHR32552:SF81">
    <property type="entry name" value="TONB-DEPENDENT OUTER MEMBRANE RECEPTOR"/>
    <property type="match status" value="1"/>
</dbReference>
<evidence type="ECO:0000256" key="12">
    <source>
        <dbReference type="RuleBase" id="RU003357"/>
    </source>
</evidence>
<keyword evidence="7" id="KW-0406">Ion transport</keyword>
<evidence type="ECO:0000256" key="3">
    <source>
        <dbReference type="ARBA" id="ARBA00022452"/>
    </source>
</evidence>
<name>A0ABX7T9Z5_9SPHN</name>
<evidence type="ECO:0000256" key="10">
    <source>
        <dbReference type="ARBA" id="ARBA00023237"/>
    </source>
</evidence>
<dbReference type="InterPro" id="IPR000531">
    <property type="entry name" value="Beta-barrel_TonB"/>
</dbReference>
<reference evidence="15 16" key="1">
    <citation type="submission" date="2021-03" db="EMBL/GenBank/DDBJ databases">
        <title>Complete genome of Parasphingorhabdus_sp.JHSY0214.</title>
        <authorList>
            <person name="Yoo J.H."/>
            <person name="Bae J.W."/>
        </authorList>
    </citation>
    <scope>NUCLEOTIDE SEQUENCE [LARGE SCALE GENOMIC DNA]</scope>
    <source>
        <strain evidence="15 16">JHSY0214</strain>
    </source>
</reference>
<dbReference type="Proteomes" id="UP000663923">
    <property type="component" value="Chromosome"/>
</dbReference>
<dbReference type="InterPro" id="IPR039426">
    <property type="entry name" value="TonB-dep_rcpt-like"/>
</dbReference>
<evidence type="ECO:0000313" key="15">
    <source>
        <dbReference type="EMBL" id="QTD57452.1"/>
    </source>
</evidence>
<sequence>MSAVALAWAGSTGVAAAQEAGADPDDDDNVIIVTAQLREENLQDVPIAITALSGDDLQAAKIEDALDLQFNAPNVVLSANRNLTIRGVGSQSFGGTNDTNIGILQNGVFLQQGSTFGEFFDLERIEVLRGPQGTLFGRNTTGGAINIVTAKPKDEFGGYASIQLERFDGIRAEGAINIPIANGLSQRFAAHFLKRDGYTKNLFDGNRIDGRDQFTLRSSTRFEPTSRTTVDLTLTYFREDSNRANAVKSLCTPDPVLGCSPDSVDFDFPSNNFPIDNGLLPGIVRADTFSDNPTNLREVRIDIDPIQRNEDFLATLVINQDIGDNLRLTSVTGYRDGENSSYRDFDQGTRPNAFNPGDFTVFGAPFTVTDDGNGNGVLTYNIGNGQTITTTNYLTAQEAFGTREQFSQELRLASDFEGPFNFLIGGYYLDADGTGEVNTYLPANRTLGFLTSGNTSLAEVVSYAAFGEIYYDLTPTISLLGGLRYTKDEKQIVTASGFLALGEPFVGEEDFDAWTGRASISWQPTPENNVYLTYSRGFKSGGFNPGSTATSQTFGSEFIDSYELGSKNEFFDRRLTVNAAIFRYDYKNLIFGQIVGGLAENTNIPSSRVQGLELEAFATPVPNLRLEAALGLLDTEIRSDFMSEDASRGFAPFQLQGNTLPNAPKRTLKLAAEYTIEVGSDWTIRPRADFYSQTSFNSREFNTAADRVDGWEQFDLSLQLARQDRDLSITAFVKNVLNQDSITFFEVNSELVGSFRSAFLLDPRIFGVSLRVGFD</sequence>
<comment type="similarity">
    <text evidence="11 12">Belongs to the TonB-dependent receptor family.</text>
</comment>
<accession>A0ABX7T9Z5</accession>
<keyword evidence="4" id="KW-0410">Iron transport</keyword>
<evidence type="ECO:0000256" key="7">
    <source>
        <dbReference type="ARBA" id="ARBA00023065"/>
    </source>
</evidence>
<keyword evidence="5 11" id="KW-0812">Transmembrane</keyword>
<keyword evidence="2 11" id="KW-0813">Transport</keyword>
<dbReference type="PANTHER" id="PTHR32552">
    <property type="entry name" value="FERRICHROME IRON RECEPTOR-RELATED"/>
    <property type="match status" value="1"/>
</dbReference>
<evidence type="ECO:0000259" key="14">
    <source>
        <dbReference type="Pfam" id="PF07715"/>
    </source>
</evidence>
<dbReference type="Gene3D" id="2.40.170.20">
    <property type="entry name" value="TonB-dependent receptor, beta-barrel domain"/>
    <property type="match status" value="1"/>
</dbReference>
<evidence type="ECO:0000256" key="2">
    <source>
        <dbReference type="ARBA" id="ARBA00022448"/>
    </source>
</evidence>
<dbReference type="SUPFAM" id="SSF56935">
    <property type="entry name" value="Porins"/>
    <property type="match status" value="1"/>
</dbReference>
<feature type="domain" description="TonB-dependent receptor-like beta-barrel" evidence="13">
    <location>
        <begin position="325"/>
        <end position="736"/>
    </location>
</feature>
<dbReference type="RefSeq" id="WP_207989926.1">
    <property type="nucleotide sequence ID" value="NZ_CP071794.1"/>
</dbReference>
<evidence type="ECO:0000256" key="5">
    <source>
        <dbReference type="ARBA" id="ARBA00022692"/>
    </source>
</evidence>
<proteinExistence type="inferred from homology"/>
<evidence type="ECO:0000256" key="4">
    <source>
        <dbReference type="ARBA" id="ARBA00022496"/>
    </source>
</evidence>
<keyword evidence="16" id="KW-1185">Reference proteome</keyword>
<keyword evidence="9 11" id="KW-0472">Membrane</keyword>